<dbReference type="InterPro" id="IPR001509">
    <property type="entry name" value="Epimerase_deHydtase"/>
</dbReference>
<dbReference type="InterPro" id="IPR050177">
    <property type="entry name" value="Lipid_A_modif_metabolic_enz"/>
</dbReference>
<dbReference type="InterPro" id="IPR036291">
    <property type="entry name" value="NAD(P)-bd_dom_sf"/>
</dbReference>
<dbReference type="RefSeq" id="WP_123087449.1">
    <property type="nucleotide sequence ID" value="NZ_RIBS01000003.1"/>
</dbReference>
<dbReference type="EMBL" id="RIBS01000003">
    <property type="protein sequence ID" value="RNF84263.1"/>
    <property type="molecule type" value="Genomic_DNA"/>
</dbReference>
<dbReference type="PANTHER" id="PTHR43245:SF13">
    <property type="entry name" value="UDP-D-APIOSE_UDP-D-XYLOSE SYNTHASE 2"/>
    <property type="match status" value="1"/>
</dbReference>
<organism evidence="2 3">
    <name type="scientific">Montanilutibacter psychrotolerans</name>
    <dbReference type="NCBI Taxonomy" id="1327343"/>
    <lineage>
        <taxon>Bacteria</taxon>
        <taxon>Pseudomonadati</taxon>
        <taxon>Pseudomonadota</taxon>
        <taxon>Gammaproteobacteria</taxon>
        <taxon>Lysobacterales</taxon>
        <taxon>Lysobacteraceae</taxon>
        <taxon>Montanilutibacter</taxon>
    </lineage>
</organism>
<dbReference type="Gene3D" id="3.40.50.720">
    <property type="entry name" value="NAD(P)-binding Rossmann-like Domain"/>
    <property type="match status" value="1"/>
</dbReference>
<dbReference type="OrthoDB" id="5295702at2"/>
<reference evidence="2 3" key="1">
    <citation type="submission" date="2018-11" db="EMBL/GenBank/DDBJ databases">
        <title>Lysobacter cryohumiis sp. nov., isolated from soil in the Tianshan Mountains, Xinjiang, China.</title>
        <authorList>
            <person name="Luo Y."/>
            <person name="Sheng H."/>
        </authorList>
    </citation>
    <scope>NUCLEOTIDE SEQUENCE [LARGE SCALE GENOMIC DNA]</scope>
    <source>
        <strain evidence="2 3">ZS60</strain>
    </source>
</reference>
<comment type="caution">
    <text evidence="2">The sequence shown here is derived from an EMBL/GenBank/DDBJ whole genome shotgun (WGS) entry which is preliminary data.</text>
</comment>
<sequence length="278" mass="29769">MRVAVTGASGFIGRQVVRELVARGAAVVAVSRRPDPPVSDAVTPLAMDIAAPGQAPFERLGRPDVLLHLAWGGLPNYHSAHHLDTEFPAHAAFLDACLDAGLQRLVVAGTCLEYGLQSGELDEAMSASPVTAYGQAKAALHQHLVERGQDRGFGLAWLRLFYLYGPGQAASSLYAQLRAAVASNARTFDMSNGDQVRDFLPIETAAAHIAAIALGHADAGTVNICSGHPATVTDTVRGWLREWDADIALNRGVYAYPDYEPFAFWGSTRRLHSLLETT</sequence>
<proteinExistence type="predicted"/>
<gene>
    <name evidence="2" type="ORF">EER27_07690</name>
</gene>
<evidence type="ECO:0000259" key="1">
    <source>
        <dbReference type="Pfam" id="PF01370"/>
    </source>
</evidence>
<dbReference type="SUPFAM" id="SSF51735">
    <property type="entry name" value="NAD(P)-binding Rossmann-fold domains"/>
    <property type="match status" value="1"/>
</dbReference>
<evidence type="ECO:0000313" key="2">
    <source>
        <dbReference type="EMBL" id="RNF84263.1"/>
    </source>
</evidence>
<keyword evidence="3" id="KW-1185">Reference proteome</keyword>
<protein>
    <submittedName>
        <fullName evidence="2">NAD-dependent epimerase/dehydratase family protein</fullName>
    </submittedName>
</protein>
<evidence type="ECO:0000313" key="3">
    <source>
        <dbReference type="Proteomes" id="UP000267049"/>
    </source>
</evidence>
<dbReference type="PANTHER" id="PTHR43245">
    <property type="entry name" value="BIFUNCTIONAL POLYMYXIN RESISTANCE PROTEIN ARNA"/>
    <property type="match status" value="1"/>
</dbReference>
<dbReference type="Proteomes" id="UP000267049">
    <property type="component" value="Unassembled WGS sequence"/>
</dbReference>
<name>A0A3M8SU00_9GAMM</name>
<dbReference type="Pfam" id="PF01370">
    <property type="entry name" value="Epimerase"/>
    <property type="match status" value="1"/>
</dbReference>
<feature type="domain" description="NAD-dependent epimerase/dehydratase" evidence="1">
    <location>
        <begin position="3"/>
        <end position="224"/>
    </location>
</feature>
<dbReference type="AlphaFoldDB" id="A0A3M8SU00"/>
<accession>A0A3M8SU00</accession>